<evidence type="ECO:0000313" key="2">
    <source>
        <dbReference type="EMBL" id="SEC11883.1"/>
    </source>
</evidence>
<dbReference type="OrthoDB" id="121711at2"/>
<proteinExistence type="predicted"/>
<organism evidence="2 3">
    <name type="scientific">Terriglobus roseus</name>
    <dbReference type="NCBI Taxonomy" id="392734"/>
    <lineage>
        <taxon>Bacteria</taxon>
        <taxon>Pseudomonadati</taxon>
        <taxon>Acidobacteriota</taxon>
        <taxon>Terriglobia</taxon>
        <taxon>Terriglobales</taxon>
        <taxon>Acidobacteriaceae</taxon>
        <taxon>Terriglobus</taxon>
    </lineage>
</organism>
<accession>A0A1H4PWW1</accession>
<keyword evidence="1" id="KW-0472">Membrane</keyword>
<keyword evidence="1" id="KW-0812">Transmembrane</keyword>
<keyword evidence="1" id="KW-1133">Transmembrane helix</keyword>
<dbReference type="AlphaFoldDB" id="A0A1H4PWW1"/>
<name>A0A1H4PWW1_9BACT</name>
<feature type="transmembrane region" description="Helical" evidence="1">
    <location>
        <begin position="71"/>
        <end position="92"/>
    </location>
</feature>
<dbReference type="Proteomes" id="UP000182409">
    <property type="component" value="Unassembled WGS sequence"/>
</dbReference>
<dbReference type="EMBL" id="FNSD01000001">
    <property type="protein sequence ID" value="SEC11883.1"/>
    <property type="molecule type" value="Genomic_DNA"/>
</dbReference>
<feature type="transmembrane region" description="Helical" evidence="1">
    <location>
        <begin position="119"/>
        <end position="138"/>
    </location>
</feature>
<reference evidence="2 3" key="1">
    <citation type="submission" date="2016-10" db="EMBL/GenBank/DDBJ databases">
        <authorList>
            <person name="de Groot N.N."/>
        </authorList>
    </citation>
    <scope>NUCLEOTIDE SEQUENCE [LARGE SCALE GENOMIC DNA]</scope>
    <source>
        <strain evidence="2 3">AB35.6</strain>
    </source>
</reference>
<gene>
    <name evidence="2" type="ORF">SAMN05443244_2700</name>
</gene>
<protein>
    <recommendedName>
        <fullName evidence="4">Transmembrane protein</fullName>
    </recommendedName>
</protein>
<feature type="transmembrane region" description="Helical" evidence="1">
    <location>
        <begin position="20"/>
        <end position="40"/>
    </location>
</feature>
<sequence>MSQHTDASPADDSRIKPSNWFLSITSLLFIVLQSLCTAVMAISGVRVLIGLSALAAAAGLNRPASGYHADAIRIPMMTIAVVGSLVNLYVVWRIRSLRNRPAAQWRSQPISLRQRRAEMFQIVLAVVSLILVAIEWWTHRIVHNV</sequence>
<evidence type="ECO:0008006" key="4">
    <source>
        <dbReference type="Google" id="ProtNLM"/>
    </source>
</evidence>
<evidence type="ECO:0000313" key="3">
    <source>
        <dbReference type="Proteomes" id="UP000182409"/>
    </source>
</evidence>
<evidence type="ECO:0000256" key="1">
    <source>
        <dbReference type="SAM" id="Phobius"/>
    </source>
</evidence>
<dbReference type="RefSeq" id="WP_074654514.1">
    <property type="nucleotide sequence ID" value="NZ_FNSD01000001.1"/>
</dbReference>